<gene>
    <name evidence="2" type="ORF">LKD70_03040</name>
</gene>
<protein>
    <submittedName>
        <fullName evidence="2">DUF3221 domain-containing protein</fullName>
    </submittedName>
</protein>
<dbReference type="EMBL" id="JAJEQX010000003">
    <property type="protein sequence ID" value="MCC2253424.1"/>
    <property type="molecule type" value="Genomic_DNA"/>
</dbReference>
<dbReference type="Proteomes" id="UP001198151">
    <property type="component" value="Unassembled WGS sequence"/>
</dbReference>
<evidence type="ECO:0000313" key="3">
    <source>
        <dbReference type="Proteomes" id="UP001198151"/>
    </source>
</evidence>
<sequence length="123" mass="13623">MTKKKLTVTAGLLLLCAGAAAGIFCFAGSKNAYPAQTFYATVSKIEGNNLTVQGMDENDVNYRGAYWFPVSEETEITWRNKDISIEDLDVGDNISVSFTGEIFETYPAKIRQVEAIRLLEDEL</sequence>
<reference evidence="2 3" key="1">
    <citation type="submission" date="2021-10" db="EMBL/GenBank/DDBJ databases">
        <title>Anaerobic single-cell dispensing facilitates the cultivation of human gut bacteria.</title>
        <authorList>
            <person name="Afrizal A."/>
        </authorList>
    </citation>
    <scope>NUCLEOTIDE SEQUENCE [LARGE SCALE GENOMIC DNA]</scope>
    <source>
        <strain evidence="2 3">CLA-AA-H200</strain>
    </source>
</reference>
<dbReference type="RefSeq" id="WP_227706572.1">
    <property type="nucleotide sequence ID" value="NZ_JAJEQX010000003.1"/>
</dbReference>
<comment type="caution">
    <text evidence="2">The sequence shown here is derived from an EMBL/GenBank/DDBJ whole genome shotgun (WGS) entry which is preliminary data.</text>
</comment>
<organism evidence="2 3">
    <name type="scientific">Ruminococcus turbiniformis</name>
    <dbReference type="NCBI Taxonomy" id="2881258"/>
    <lineage>
        <taxon>Bacteria</taxon>
        <taxon>Bacillati</taxon>
        <taxon>Bacillota</taxon>
        <taxon>Clostridia</taxon>
        <taxon>Eubacteriales</taxon>
        <taxon>Oscillospiraceae</taxon>
        <taxon>Ruminococcus</taxon>
    </lineage>
</organism>
<evidence type="ECO:0000313" key="2">
    <source>
        <dbReference type="EMBL" id="MCC2253424.1"/>
    </source>
</evidence>
<keyword evidence="1" id="KW-0732">Signal</keyword>
<feature type="signal peptide" evidence="1">
    <location>
        <begin position="1"/>
        <end position="21"/>
    </location>
</feature>
<feature type="chain" id="PRO_5046819224" evidence="1">
    <location>
        <begin position="22"/>
        <end position="123"/>
    </location>
</feature>
<name>A0ABS8FXH6_9FIRM</name>
<accession>A0ABS8FXH6</accession>
<keyword evidence="3" id="KW-1185">Reference proteome</keyword>
<proteinExistence type="predicted"/>
<evidence type="ECO:0000256" key="1">
    <source>
        <dbReference type="SAM" id="SignalP"/>
    </source>
</evidence>